<keyword evidence="2" id="KW-1185">Reference proteome</keyword>
<sequence>MVLVVASPAGAIVRHVHRIVVEIGCLHSERVGQCAPNLLLGTARDTEQVCLADKFLVTVIQDDIEAIVFRVETGALVSLVLPDVHPTPAAMVGLAVLVRDIFRRYAFGGLLFGYNDLIPANVVLHTSVL</sequence>
<gene>
    <name evidence="1" type="ORF">EI97DRAFT_298107</name>
</gene>
<evidence type="ECO:0000313" key="1">
    <source>
        <dbReference type="EMBL" id="KAF2277576.1"/>
    </source>
</evidence>
<dbReference type="RefSeq" id="XP_033655115.1">
    <property type="nucleotide sequence ID" value="XM_033794503.1"/>
</dbReference>
<accession>A0A6A6JPH6</accession>
<protein>
    <submittedName>
        <fullName evidence="1">Uncharacterized protein</fullName>
    </submittedName>
</protein>
<dbReference type="AlphaFoldDB" id="A0A6A6JPH6"/>
<dbReference type="EMBL" id="ML986490">
    <property type="protein sequence ID" value="KAF2277576.1"/>
    <property type="molecule type" value="Genomic_DNA"/>
</dbReference>
<dbReference type="Proteomes" id="UP000800097">
    <property type="component" value="Unassembled WGS sequence"/>
</dbReference>
<dbReference type="GeneID" id="54547678"/>
<proteinExistence type="predicted"/>
<organism evidence="1 2">
    <name type="scientific">Westerdykella ornata</name>
    <dbReference type="NCBI Taxonomy" id="318751"/>
    <lineage>
        <taxon>Eukaryota</taxon>
        <taxon>Fungi</taxon>
        <taxon>Dikarya</taxon>
        <taxon>Ascomycota</taxon>
        <taxon>Pezizomycotina</taxon>
        <taxon>Dothideomycetes</taxon>
        <taxon>Pleosporomycetidae</taxon>
        <taxon>Pleosporales</taxon>
        <taxon>Sporormiaceae</taxon>
        <taxon>Westerdykella</taxon>
    </lineage>
</organism>
<reference evidence="1" key="1">
    <citation type="journal article" date="2020" name="Stud. Mycol.">
        <title>101 Dothideomycetes genomes: a test case for predicting lifestyles and emergence of pathogens.</title>
        <authorList>
            <person name="Haridas S."/>
            <person name="Albert R."/>
            <person name="Binder M."/>
            <person name="Bloem J."/>
            <person name="Labutti K."/>
            <person name="Salamov A."/>
            <person name="Andreopoulos B."/>
            <person name="Baker S."/>
            <person name="Barry K."/>
            <person name="Bills G."/>
            <person name="Bluhm B."/>
            <person name="Cannon C."/>
            <person name="Castanera R."/>
            <person name="Culley D."/>
            <person name="Daum C."/>
            <person name="Ezra D."/>
            <person name="Gonzalez J."/>
            <person name="Henrissat B."/>
            <person name="Kuo A."/>
            <person name="Liang C."/>
            <person name="Lipzen A."/>
            <person name="Lutzoni F."/>
            <person name="Magnuson J."/>
            <person name="Mondo S."/>
            <person name="Nolan M."/>
            <person name="Ohm R."/>
            <person name="Pangilinan J."/>
            <person name="Park H.-J."/>
            <person name="Ramirez L."/>
            <person name="Alfaro M."/>
            <person name="Sun H."/>
            <person name="Tritt A."/>
            <person name="Yoshinaga Y."/>
            <person name="Zwiers L.-H."/>
            <person name="Turgeon B."/>
            <person name="Goodwin S."/>
            <person name="Spatafora J."/>
            <person name="Crous P."/>
            <person name="Grigoriev I."/>
        </authorList>
    </citation>
    <scope>NUCLEOTIDE SEQUENCE</scope>
    <source>
        <strain evidence="1">CBS 379.55</strain>
    </source>
</reference>
<name>A0A6A6JPH6_WESOR</name>
<evidence type="ECO:0000313" key="2">
    <source>
        <dbReference type="Proteomes" id="UP000800097"/>
    </source>
</evidence>